<keyword evidence="3" id="KW-1185">Reference proteome</keyword>
<organism evidence="2 3">
    <name type="scientific">Caerostris extrusa</name>
    <name type="common">Bark spider</name>
    <name type="synonym">Caerostris bankana</name>
    <dbReference type="NCBI Taxonomy" id="172846"/>
    <lineage>
        <taxon>Eukaryota</taxon>
        <taxon>Metazoa</taxon>
        <taxon>Ecdysozoa</taxon>
        <taxon>Arthropoda</taxon>
        <taxon>Chelicerata</taxon>
        <taxon>Arachnida</taxon>
        <taxon>Araneae</taxon>
        <taxon>Araneomorphae</taxon>
        <taxon>Entelegynae</taxon>
        <taxon>Araneoidea</taxon>
        <taxon>Araneidae</taxon>
        <taxon>Caerostris</taxon>
    </lineage>
</organism>
<name>A0AAV4XTH9_CAEEX</name>
<comment type="caution">
    <text evidence="2">The sequence shown here is derived from an EMBL/GenBank/DDBJ whole genome shotgun (WGS) entry which is preliminary data.</text>
</comment>
<keyword evidence="1" id="KW-1133">Transmembrane helix</keyword>
<keyword evidence="1" id="KW-0812">Transmembrane</keyword>
<gene>
    <name evidence="2" type="ORF">CEXT_573401</name>
</gene>
<evidence type="ECO:0000313" key="2">
    <source>
        <dbReference type="EMBL" id="GIY98034.1"/>
    </source>
</evidence>
<reference evidence="2 3" key="1">
    <citation type="submission" date="2021-06" db="EMBL/GenBank/DDBJ databases">
        <title>Caerostris extrusa draft genome.</title>
        <authorList>
            <person name="Kono N."/>
            <person name="Arakawa K."/>
        </authorList>
    </citation>
    <scope>NUCLEOTIDE SEQUENCE [LARGE SCALE GENOMIC DNA]</scope>
</reference>
<feature type="transmembrane region" description="Helical" evidence="1">
    <location>
        <begin position="52"/>
        <end position="76"/>
    </location>
</feature>
<evidence type="ECO:0008006" key="4">
    <source>
        <dbReference type="Google" id="ProtNLM"/>
    </source>
</evidence>
<accession>A0AAV4XTH9</accession>
<keyword evidence="1" id="KW-0472">Membrane</keyword>
<evidence type="ECO:0000256" key="1">
    <source>
        <dbReference type="SAM" id="Phobius"/>
    </source>
</evidence>
<dbReference type="Proteomes" id="UP001054945">
    <property type="component" value="Unassembled WGS sequence"/>
</dbReference>
<dbReference type="AlphaFoldDB" id="A0AAV4XTH9"/>
<proteinExistence type="predicted"/>
<protein>
    <recommendedName>
        <fullName evidence="4">Transmembrane protein</fullName>
    </recommendedName>
</protein>
<evidence type="ECO:0000313" key="3">
    <source>
        <dbReference type="Proteomes" id="UP001054945"/>
    </source>
</evidence>
<dbReference type="EMBL" id="BPLR01000872">
    <property type="protein sequence ID" value="GIY98034.1"/>
    <property type="molecule type" value="Genomic_DNA"/>
</dbReference>
<sequence length="118" mass="13342">MGSLAATSSRSWVPKYDLFPFGLAAKLRRKKELLKNLFRVFKSFLSFYRMQGLIFGSSLALVSPSSNVYFLLIYVVKKLAPLNEALMGSLAAISSRSWVPKYVLFPFGLAAKLRRKKE</sequence>